<comment type="caution">
    <text evidence="1">The sequence shown here is derived from an EMBL/GenBank/DDBJ whole genome shotgun (WGS) entry which is preliminary data.</text>
</comment>
<name>A0ACB9TMM4_HOLOL</name>
<accession>A0ACB9TMM4</accession>
<evidence type="ECO:0000313" key="1">
    <source>
        <dbReference type="EMBL" id="KAI4468017.1"/>
    </source>
</evidence>
<sequence>MDPNRVFDLLEEIPSDDESFADDLEEVMNDELLSPDAPNDDEEVFDIENMDLITVNNHVISNNNMHWDSDDDIPLARRPDIFLPDYWTNDVSNITKPNAFVESTGPNLPDTIETPTDVFLHLFPEDLITHIVFQTNLYAFQRYENMENSNKNLENNVNYWTTEEKLALISAYEHFSDRLSHGRKRKHVWEMIANELLSLGITKSAEKCEMKWRNLIRTYKAIKDNKKSTGRGAIRFQFYNELDEIL</sequence>
<gene>
    <name evidence="1" type="ORF">MML48_2g00001852</name>
</gene>
<organism evidence="1 2">
    <name type="scientific">Holotrichia oblita</name>
    <name type="common">Chafer beetle</name>
    <dbReference type="NCBI Taxonomy" id="644536"/>
    <lineage>
        <taxon>Eukaryota</taxon>
        <taxon>Metazoa</taxon>
        <taxon>Ecdysozoa</taxon>
        <taxon>Arthropoda</taxon>
        <taxon>Hexapoda</taxon>
        <taxon>Insecta</taxon>
        <taxon>Pterygota</taxon>
        <taxon>Neoptera</taxon>
        <taxon>Endopterygota</taxon>
        <taxon>Coleoptera</taxon>
        <taxon>Polyphaga</taxon>
        <taxon>Scarabaeiformia</taxon>
        <taxon>Scarabaeidae</taxon>
        <taxon>Melolonthinae</taxon>
        <taxon>Holotrichia</taxon>
    </lineage>
</organism>
<protein>
    <submittedName>
        <fullName evidence="1">Uncharacterized protein</fullName>
    </submittedName>
</protein>
<reference evidence="1" key="1">
    <citation type="submission" date="2022-04" db="EMBL/GenBank/DDBJ databases">
        <title>Chromosome-scale genome assembly of Holotrichia oblita Faldermann.</title>
        <authorList>
            <person name="Rongchong L."/>
        </authorList>
    </citation>
    <scope>NUCLEOTIDE SEQUENCE</scope>
    <source>
        <strain evidence="1">81SQS9</strain>
    </source>
</reference>
<dbReference type="EMBL" id="CM043016">
    <property type="protein sequence ID" value="KAI4468017.1"/>
    <property type="molecule type" value="Genomic_DNA"/>
</dbReference>
<dbReference type="Proteomes" id="UP001056778">
    <property type="component" value="Chromosome 2"/>
</dbReference>
<evidence type="ECO:0000313" key="2">
    <source>
        <dbReference type="Proteomes" id="UP001056778"/>
    </source>
</evidence>
<proteinExistence type="predicted"/>
<keyword evidence="2" id="KW-1185">Reference proteome</keyword>